<keyword evidence="1 4" id="KW-0808">Transferase</keyword>
<feature type="region of interest" description="Disordered" evidence="2">
    <location>
        <begin position="1"/>
        <end position="46"/>
    </location>
</feature>
<comment type="caution">
    <text evidence="4">The sequence shown here is derived from an EMBL/GenBank/DDBJ whole genome shotgun (WGS) entry which is preliminary data.</text>
</comment>
<sequence>MQASEAGIGGASATARLHPGSSDLREAPRNTGYGVPRNGAKPPRRAKEILSMPTSYSRDTPLVSQPETAHRTDRAALMVTWAVEEDFGGMTTMCLKRAGLFHERGIPSAVVTFNANPDLESIRSTQRTRGRLHPDVPLLNLHEYYAARTLHPISPTTGTPDTDEIPWQESARQSRNVDGSLFFIDYQHPSNDMHSLREYFRRDGSTYLRDTSRPSAKDPDRAERRLQLLAIDGSVVHDFNSAAKLYRHWLTELADSTDADVIIDSKYAAGFLIAWNHPTALKFVNFHSTHVAAGADTLTGKLSPAHAKIIEHRDTWDGITFLTESQRSAFVQRFGQGSNTVVISNPVDAPSSLPPFEARNPAKVLHVGRFTKGKNIGAVIDIVNAVAASNTSVLLDLIGDGNERPRLEEHVRELGIAHLVTFLGHVQDVPNHLSSARALLLCSRFEGQSLAILEAQAYGCVPVAFDVDFGPRDVITNGRNGFLAPFGDQATAATALSTLLDDDAVCERMSVQGFETARTFSSDAIFTHWTKALDMARANKKIRLELAAATVRLTGLKFHSDGDFDLEVYVGTRTVELDGLSLQVTERGTDATRGRPFAPYQNADGIYTFRLPAGLRAQLPGSDALDVNVILEVAGLKRTIRLGAAPKMQSVPYFTTYGNLSFK</sequence>
<dbReference type="EMBL" id="VOBL01000015">
    <property type="protein sequence ID" value="KAA0975277.1"/>
    <property type="molecule type" value="Genomic_DNA"/>
</dbReference>
<accession>A0A5B0E889</accession>
<protein>
    <submittedName>
        <fullName evidence="4">Glycosyltransferase</fullName>
    </submittedName>
</protein>
<evidence type="ECO:0000313" key="5">
    <source>
        <dbReference type="Proteomes" id="UP000323856"/>
    </source>
</evidence>
<organism evidence="4 5">
    <name type="scientific">Paeniglutamicibacter gangotriensis</name>
    <dbReference type="NCBI Taxonomy" id="254787"/>
    <lineage>
        <taxon>Bacteria</taxon>
        <taxon>Bacillati</taxon>
        <taxon>Actinomycetota</taxon>
        <taxon>Actinomycetes</taxon>
        <taxon>Micrococcales</taxon>
        <taxon>Micrococcaceae</taxon>
        <taxon>Paeniglutamicibacter</taxon>
    </lineage>
</organism>
<evidence type="ECO:0000259" key="3">
    <source>
        <dbReference type="Pfam" id="PF00534"/>
    </source>
</evidence>
<reference evidence="4 5" key="1">
    <citation type="submission" date="2019-07" db="EMBL/GenBank/DDBJ databases">
        <title>Analysis of the biochemical properties, biological activity and biotechnological potential of siderophores and biosurfactants produced by Antarctic psychrotolerant bacteria.</title>
        <authorList>
            <person name="Styczynski M."/>
            <person name="Krucon T."/>
            <person name="Decewicz P."/>
            <person name="Dziewit L."/>
        </authorList>
    </citation>
    <scope>NUCLEOTIDE SEQUENCE [LARGE SCALE GENOMIC DNA]</scope>
    <source>
        <strain evidence="4 5">ANT_H27</strain>
    </source>
</reference>
<dbReference type="PANTHER" id="PTHR12526:SF630">
    <property type="entry name" value="GLYCOSYLTRANSFERASE"/>
    <property type="match status" value="1"/>
</dbReference>
<dbReference type="Gene3D" id="3.40.50.2000">
    <property type="entry name" value="Glycogen Phosphorylase B"/>
    <property type="match status" value="3"/>
</dbReference>
<dbReference type="SUPFAM" id="SSF53756">
    <property type="entry name" value="UDP-Glycosyltransferase/glycogen phosphorylase"/>
    <property type="match status" value="1"/>
</dbReference>
<dbReference type="Proteomes" id="UP000323856">
    <property type="component" value="Unassembled WGS sequence"/>
</dbReference>
<dbReference type="InterPro" id="IPR001296">
    <property type="entry name" value="Glyco_trans_1"/>
</dbReference>
<evidence type="ECO:0000256" key="2">
    <source>
        <dbReference type="SAM" id="MobiDB-lite"/>
    </source>
</evidence>
<evidence type="ECO:0000256" key="1">
    <source>
        <dbReference type="ARBA" id="ARBA00022679"/>
    </source>
</evidence>
<dbReference type="OrthoDB" id="506201at2"/>
<feature type="domain" description="Glycosyl transferase family 1" evidence="3">
    <location>
        <begin position="360"/>
        <end position="513"/>
    </location>
</feature>
<dbReference type="AlphaFoldDB" id="A0A5B0E889"/>
<name>A0A5B0E889_9MICC</name>
<dbReference type="PANTHER" id="PTHR12526">
    <property type="entry name" value="GLYCOSYLTRANSFERASE"/>
    <property type="match status" value="1"/>
</dbReference>
<evidence type="ECO:0000313" key="4">
    <source>
        <dbReference type="EMBL" id="KAA0975277.1"/>
    </source>
</evidence>
<proteinExistence type="predicted"/>
<dbReference type="Pfam" id="PF00534">
    <property type="entry name" value="Glycos_transf_1"/>
    <property type="match status" value="1"/>
</dbReference>
<gene>
    <name evidence="4" type="ORF">FQ154_13820</name>
</gene>
<dbReference type="GO" id="GO:0016740">
    <property type="term" value="F:transferase activity"/>
    <property type="evidence" value="ECO:0007669"/>
    <property type="project" value="UniProtKB-KW"/>
</dbReference>